<evidence type="ECO:0000256" key="1">
    <source>
        <dbReference type="SAM" id="Coils"/>
    </source>
</evidence>
<name>A0A2G5TSY7_9PELO</name>
<gene>
    <name evidence="2" type="primary">Cnig_chr_V.g21665</name>
    <name evidence="2" type="ORF">B9Z55_021665</name>
</gene>
<reference evidence="3" key="1">
    <citation type="submission" date="2017-10" db="EMBL/GenBank/DDBJ databases">
        <title>Rapid genome shrinkage in a self-fertile nematode reveals novel sperm competition proteins.</title>
        <authorList>
            <person name="Yin D."/>
            <person name="Schwarz E.M."/>
            <person name="Thomas C.G."/>
            <person name="Felde R.L."/>
            <person name="Korf I.F."/>
            <person name="Cutter A.D."/>
            <person name="Schartner C.M."/>
            <person name="Ralston E.J."/>
            <person name="Meyer B.J."/>
            <person name="Haag E.S."/>
        </authorList>
    </citation>
    <scope>NUCLEOTIDE SEQUENCE [LARGE SCALE GENOMIC DNA]</scope>
    <source>
        <strain evidence="3">JU1422</strain>
    </source>
</reference>
<organism evidence="2 3">
    <name type="scientific">Caenorhabditis nigoni</name>
    <dbReference type="NCBI Taxonomy" id="1611254"/>
    <lineage>
        <taxon>Eukaryota</taxon>
        <taxon>Metazoa</taxon>
        <taxon>Ecdysozoa</taxon>
        <taxon>Nematoda</taxon>
        <taxon>Chromadorea</taxon>
        <taxon>Rhabditida</taxon>
        <taxon>Rhabditina</taxon>
        <taxon>Rhabditomorpha</taxon>
        <taxon>Rhabditoidea</taxon>
        <taxon>Rhabditidae</taxon>
        <taxon>Peloderinae</taxon>
        <taxon>Caenorhabditis</taxon>
    </lineage>
</organism>
<dbReference type="EMBL" id="PDUG01000005">
    <property type="protein sequence ID" value="PIC30419.1"/>
    <property type="molecule type" value="Genomic_DNA"/>
</dbReference>
<comment type="caution">
    <text evidence="2">The sequence shown here is derived from an EMBL/GenBank/DDBJ whole genome shotgun (WGS) entry which is preliminary data.</text>
</comment>
<sequence length="299" mass="36600">MRRKIEEQEAERASKYQQKIAQRKMEFEKIQMELEMSNRKDHLDFEERKLLNQMECEKLAEKSKFEQFSKNQEVALEIEIFTKQGLLEMEKIQKSREEAKRQNLEKSENLDRKFLENQRIYENEDIQRKREIDDQKKDIEEKRRKMDQKLEEDLENLRNQEEFRKSQMENEFSRIQKVLEMKICNEIVENNWTNRLNKLRNCFNSKFEKNQISEKMKYLESEKLEMRKIYEETGKTFLLDIEESIEEILEEFRRLEYVLENEPSNKSRIQECSSALSKLTLAIPTLAELKSRYKEDNDF</sequence>
<evidence type="ECO:0000313" key="2">
    <source>
        <dbReference type="EMBL" id="PIC30419.1"/>
    </source>
</evidence>
<keyword evidence="1" id="KW-0175">Coiled coil</keyword>
<feature type="coiled-coil region" evidence="1">
    <location>
        <begin position="87"/>
        <end position="171"/>
    </location>
</feature>
<dbReference type="Proteomes" id="UP000230233">
    <property type="component" value="Chromosome V"/>
</dbReference>
<accession>A0A2G5TSY7</accession>
<dbReference type="OrthoDB" id="10569760at2759"/>
<keyword evidence="3" id="KW-1185">Reference proteome</keyword>
<protein>
    <submittedName>
        <fullName evidence="2">Uncharacterized protein</fullName>
    </submittedName>
</protein>
<dbReference type="AlphaFoldDB" id="A0A2G5TSY7"/>
<proteinExistence type="predicted"/>
<evidence type="ECO:0000313" key="3">
    <source>
        <dbReference type="Proteomes" id="UP000230233"/>
    </source>
</evidence>